<organism evidence="1">
    <name type="scientific">Brassica campestris</name>
    <name type="common">Field mustard</name>
    <dbReference type="NCBI Taxonomy" id="3711"/>
    <lineage>
        <taxon>Eukaryota</taxon>
        <taxon>Viridiplantae</taxon>
        <taxon>Streptophyta</taxon>
        <taxon>Embryophyta</taxon>
        <taxon>Tracheophyta</taxon>
        <taxon>Spermatophyta</taxon>
        <taxon>Magnoliopsida</taxon>
        <taxon>eudicotyledons</taxon>
        <taxon>Gunneridae</taxon>
        <taxon>Pentapetalae</taxon>
        <taxon>rosids</taxon>
        <taxon>malvids</taxon>
        <taxon>Brassicales</taxon>
        <taxon>Brassicaceae</taxon>
        <taxon>Brassiceae</taxon>
        <taxon>Brassica</taxon>
    </lineage>
</organism>
<dbReference type="EMBL" id="LR031574">
    <property type="protein sequence ID" value="VDC96112.1"/>
    <property type="molecule type" value="Genomic_DNA"/>
</dbReference>
<reference evidence="1" key="1">
    <citation type="submission" date="2018-11" db="EMBL/GenBank/DDBJ databases">
        <authorList>
            <consortium name="Genoscope - CEA"/>
            <person name="William W."/>
        </authorList>
    </citation>
    <scope>NUCLEOTIDE SEQUENCE</scope>
</reference>
<dbReference type="AlphaFoldDB" id="A0A3P6ATZ9"/>
<proteinExistence type="predicted"/>
<protein>
    <submittedName>
        <fullName evidence="1">Uncharacterized protein</fullName>
    </submittedName>
</protein>
<accession>A0A3P6ATZ9</accession>
<name>A0A3P6ATZ9_BRACM</name>
<gene>
    <name evidence="1" type="ORF">BRAA07T28354Z</name>
</gene>
<evidence type="ECO:0000313" key="1">
    <source>
        <dbReference type="EMBL" id="VDC96112.1"/>
    </source>
</evidence>
<sequence length="33" mass="4022">MKRKGKIEEQKWRDRENIARTKKIVGLFSLSQF</sequence>